<dbReference type="Gene3D" id="3.90.25.10">
    <property type="entry name" value="UDP-galactose 4-epimerase, domain 1"/>
    <property type="match status" value="1"/>
</dbReference>
<dbReference type="InterPro" id="IPR036291">
    <property type="entry name" value="NAD(P)-bd_dom_sf"/>
</dbReference>
<keyword evidence="2" id="KW-0456">Lyase</keyword>
<dbReference type="Gene3D" id="3.40.50.720">
    <property type="entry name" value="NAD(P)-binding Rossmann-like Domain"/>
    <property type="match status" value="1"/>
</dbReference>
<evidence type="ECO:0000313" key="3">
    <source>
        <dbReference type="Proteomes" id="UP000541770"/>
    </source>
</evidence>
<dbReference type="Pfam" id="PF16363">
    <property type="entry name" value="GDP_Man_Dehyd"/>
    <property type="match status" value="1"/>
</dbReference>
<feature type="domain" description="NAD(P)-binding" evidence="1">
    <location>
        <begin position="17"/>
        <end position="327"/>
    </location>
</feature>
<comment type="caution">
    <text evidence="2">The sequence shown here is derived from an EMBL/GenBank/DDBJ whole genome shotgun (WGS) entry which is preliminary data.</text>
</comment>
<name>A0A7W2Q046_9PSED</name>
<dbReference type="InterPro" id="IPR013445">
    <property type="entry name" value="CDP_4_6_deHydtase"/>
</dbReference>
<dbReference type="Proteomes" id="UP000541770">
    <property type="component" value="Unassembled WGS sequence"/>
</dbReference>
<proteinExistence type="predicted"/>
<sequence length="358" mass="39527">MAAMALTPAFWAGRRVLLTGHTGFKGGWLAVWLRQLGADLRGFALPAATTPSLWQVAQLQQQVPGDFADIRDASALTRALQDFRPELVLHLAAQPLVRESYRAPGDTYATNVMGTLNLLEAVRATSSVRAVLVVTTDKCYENREWPWPYREQDALGGFDPYSSSKACVELLCASYRDSFLRAADVALATARAGNVLGGGDWSAERLLPDIFRAWQGGQEVVLRYPDATRPWQHVLDPLMGYLQLAQGLLTTPEQHAAAWNFGPDSAGLATVGEIVRRLAEHWPGEARWSVAGDAQPHEAGLLALDSSKARHRLGWTPRWSLDDTLKHTLDWHLAWRAGRDMNIVTREQIAVHQGGTHE</sequence>
<dbReference type="AlphaFoldDB" id="A0A7W2Q046"/>
<dbReference type="GO" id="GO:0047733">
    <property type="term" value="F:CDP-glucose 4,6-dehydratase activity"/>
    <property type="evidence" value="ECO:0007669"/>
    <property type="project" value="UniProtKB-EC"/>
</dbReference>
<organism evidence="2 3">
    <name type="scientific">Pseudomonas mosselii</name>
    <dbReference type="NCBI Taxonomy" id="78327"/>
    <lineage>
        <taxon>Bacteria</taxon>
        <taxon>Pseudomonadati</taxon>
        <taxon>Pseudomonadota</taxon>
        <taxon>Gammaproteobacteria</taxon>
        <taxon>Pseudomonadales</taxon>
        <taxon>Pseudomonadaceae</taxon>
        <taxon>Pseudomonas</taxon>
    </lineage>
</organism>
<dbReference type="CDD" id="cd05252">
    <property type="entry name" value="CDP_GD_SDR_e"/>
    <property type="match status" value="1"/>
</dbReference>
<evidence type="ECO:0000313" key="2">
    <source>
        <dbReference type="EMBL" id="MBA6067160.1"/>
    </source>
</evidence>
<reference evidence="2 3" key="1">
    <citation type="submission" date="2020-07" db="EMBL/GenBank/DDBJ databases">
        <title>Diversity of carbapenemase encoding genes among Pseudomonas putida group clinical isolates in a tertiary Brazilian hospital.</title>
        <authorList>
            <person name="Alberto-Lei F."/>
            <person name="Nodari C.S."/>
            <person name="Streling A.P."/>
            <person name="Paulino J.T."/>
            <person name="Bessa-Neto F.O."/>
            <person name="Cayo R."/>
            <person name="Gales A.C."/>
        </authorList>
    </citation>
    <scope>NUCLEOTIDE SEQUENCE [LARGE SCALE GENOMIC DNA]</scope>
    <source>
        <strain evidence="2 3">14802</strain>
    </source>
</reference>
<dbReference type="RefSeq" id="WP_182324112.1">
    <property type="nucleotide sequence ID" value="NZ_JACGDE010000015.1"/>
</dbReference>
<dbReference type="EMBL" id="JACGDE010000015">
    <property type="protein sequence ID" value="MBA6067160.1"/>
    <property type="molecule type" value="Genomic_DNA"/>
</dbReference>
<evidence type="ECO:0000259" key="1">
    <source>
        <dbReference type="Pfam" id="PF16363"/>
    </source>
</evidence>
<dbReference type="NCBIfam" id="TIGR02622">
    <property type="entry name" value="CDP_4_6_dhtase"/>
    <property type="match status" value="1"/>
</dbReference>
<accession>A0A7W2Q046</accession>
<protein>
    <submittedName>
        <fullName evidence="2">CDP-glucose 4,6-dehydratase</fullName>
        <ecNumber evidence="2">4.2.1.45</ecNumber>
    </submittedName>
</protein>
<dbReference type="EC" id="4.2.1.45" evidence="2"/>
<gene>
    <name evidence="2" type="primary">rfbG</name>
    <name evidence="2" type="ORF">H4C75_20705</name>
</gene>
<dbReference type="SUPFAM" id="SSF51735">
    <property type="entry name" value="NAD(P)-binding Rossmann-fold domains"/>
    <property type="match status" value="1"/>
</dbReference>
<dbReference type="PANTHER" id="PTHR43000">
    <property type="entry name" value="DTDP-D-GLUCOSE 4,6-DEHYDRATASE-RELATED"/>
    <property type="match status" value="1"/>
</dbReference>
<dbReference type="InterPro" id="IPR016040">
    <property type="entry name" value="NAD(P)-bd_dom"/>
</dbReference>